<dbReference type="OrthoDB" id="939956at2"/>
<dbReference type="RefSeq" id="WP_109676881.1">
    <property type="nucleotide sequence ID" value="NZ_QGDT01000012.1"/>
</dbReference>
<reference evidence="1 2" key="1">
    <citation type="submission" date="2018-03" db="EMBL/GenBank/DDBJ databases">
        <title>Genomic Encyclopedia of Archaeal and Bacterial Type Strains, Phase II (KMG-II): from individual species to whole genera.</title>
        <authorList>
            <person name="Goeker M."/>
        </authorList>
    </citation>
    <scope>NUCLEOTIDE SEQUENCE [LARGE SCALE GENOMIC DNA]</scope>
    <source>
        <strain evidence="1 2">DSM 100346</strain>
    </source>
</reference>
<dbReference type="Pfam" id="PF12099">
    <property type="entry name" value="DUF3575"/>
    <property type="match status" value="1"/>
</dbReference>
<dbReference type="AlphaFoldDB" id="A0A316AE29"/>
<protein>
    <submittedName>
        <fullName evidence="1">Uncharacterized protein DUF3575</fullName>
    </submittedName>
</protein>
<dbReference type="Proteomes" id="UP000245880">
    <property type="component" value="Unassembled WGS sequence"/>
</dbReference>
<dbReference type="InterPro" id="IPR021958">
    <property type="entry name" value="DUF3575"/>
</dbReference>
<keyword evidence="2" id="KW-1185">Reference proteome</keyword>
<accession>A0A316AE29</accession>
<proteinExistence type="predicted"/>
<gene>
    <name evidence="1" type="ORF">CLV98_11298</name>
</gene>
<dbReference type="EMBL" id="QGDT01000012">
    <property type="protein sequence ID" value="PWJ56003.1"/>
    <property type="molecule type" value="Genomic_DNA"/>
</dbReference>
<comment type="caution">
    <text evidence="1">The sequence shown here is derived from an EMBL/GenBank/DDBJ whole genome shotgun (WGS) entry which is preliminary data.</text>
</comment>
<name>A0A316AE29_9BACT</name>
<evidence type="ECO:0000313" key="2">
    <source>
        <dbReference type="Proteomes" id="UP000245880"/>
    </source>
</evidence>
<evidence type="ECO:0000313" key="1">
    <source>
        <dbReference type="EMBL" id="PWJ56003.1"/>
    </source>
</evidence>
<sequence>MNLLKNVFSLLLIAQLAVGQDYATLAQRRAIIKVAPLSLFDYDNTLQLGIEVPLSKTTNRMSFQQEVGYGHGRFNIWSQGDDFLSNKQTWKFRSQLRFYLISKPIARMYLAGEYMFKNVRKWELREVSPCTYGNCYPVVQQNVHFQKNVTALHVKLGWQFYFKNRTTLDLTTGFGLRSPKYRVLTPGVTVDPRYAFGDWWWTSGGSEGEVTVDPSLAFGVQIGILLGKLPSP</sequence>
<organism evidence="1 2">
    <name type="scientific">Dyadobacter jejuensis</name>
    <dbReference type="NCBI Taxonomy" id="1082580"/>
    <lineage>
        <taxon>Bacteria</taxon>
        <taxon>Pseudomonadati</taxon>
        <taxon>Bacteroidota</taxon>
        <taxon>Cytophagia</taxon>
        <taxon>Cytophagales</taxon>
        <taxon>Spirosomataceae</taxon>
        <taxon>Dyadobacter</taxon>
    </lineage>
</organism>